<reference evidence="9 10" key="1">
    <citation type="submission" date="2016-04" db="EMBL/GenBank/DDBJ databases">
        <title>The genome of Intoshia linei affirms orthonectids as highly simplified spiralians.</title>
        <authorList>
            <person name="Mikhailov K.V."/>
            <person name="Slusarev G.S."/>
            <person name="Nikitin M.A."/>
            <person name="Logacheva M.D."/>
            <person name="Penin A."/>
            <person name="Aleoshin V."/>
            <person name="Panchin Y.V."/>
        </authorList>
    </citation>
    <scope>NUCLEOTIDE SEQUENCE [LARGE SCALE GENOMIC DNA]</scope>
    <source>
        <strain evidence="9">Intl2013</strain>
        <tissue evidence="9">Whole animal</tissue>
    </source>
</reference>
<dbReference type="EC" id="2.3.1.225" evidence="7"/>
<keyword evidence="10" id="KW-1185">Reference proteome</keyword>
<feature type="domain" description="Palmitoyltransferase DHHC" evidence="8">
    <location>
        <begin position="89"/>
        <end position="240"/>
    </location>
</feature>
<feature type="transmembrane region" description="Helical" evidence="7">
    <location>
        <begin position="20"/>
        <end position="41"/>
    </location>
</feature>
<feature type="transmembrane region" description="Helical" evidence="7">
    <location>
        <begin position="53"/>
        <end position="77"/>
    </location>
</feature>
<organism evidence="9 10">
    <name type="scientific">Intoshia linei</name>
    <dbReference type="NCBI Taxonomy" id="1819745"/>
    <lineage>
        <taxon>Eukaryota</taxon>
        <taxon>Metazoa</taxon>
        <taxon>Spiralia</taxon>
        <taxon>Lophotrochozoa</taxon>
        <taxon>Mesozoa</taxon>
        <taxon>Orthonectida</taxon>
        <taxon>Rhopaluridae</taxon>
        <taxon>Intoshia</taxon>
    </lineage>
</organism>
<evidence type="ECO:0000256" key="4">
    <source>
        <dbReference type="ARBA" id="ARBA00022989"/>
    </source>
</evidence>
<comment type="similarity">
    <text evidence="7">Belongs to the DHHC palmitoyltransferase family.</text>
</comment>
<dbReference type="GO" id="GO:0016020">
    <property type="term" value="C:membrane"/>
    <property type="evidence" value="ECO:0007669"/>
    <property type="project" value="UniProtKB-SubCell"/>
</dbReference>
<evidence type="ECO:0000256" key="5">
    <source>
        <dbReference type="ARBA" id="ARBA00023136"/>
    </source>
</evidence>
<evidence type="ECO:0000256" key="2">
    <source>
        <dbReference type="ARBA" id="ARBA00022679"/>
    </source>
</evidence>
<evidence type="ECO:0000313" key="9">
    <source>
        <dbReference type="EMBL" id="OAF68025.1"/>
    </source>
</evidence>
<keyword evidence="4 7" id="KW-1133">Transmembrane helix</keyword>
<dbReference type="InterPro" id="IPR001594">
    <property type="entry name" value="Palmitoyltrfase_DHHC"/>
</dbReference>
<evidence type="ECO:0000259" key="8">
    <source>
        <dbReference type="Pfam" id="PF01529"/>
    </source>
</evidence>
<feature type="transmembrane region" description="Helical" evidence="7">
    <location>
        <begin position="133"/>
        <end position="153"/>
    </location>
</feature>
<dbReference type="Pfam" id="PF01529">
    <property type="entry name" value="DHHC"/>
    <property type="match status" value="1"/>
</dbReference>
<feature type="transmembrane region" description="Helical" evidence="7">
    <location>
        <begin position="206"/>
        <end position="239"/>
    </location>
</feature>
<dbReference type="EMBL" id="LWCA01000528">
    <property type="protein sequence ID" value="OAF68025.1"/>
    <property type="molecule type" value="Genomic_DNA"/>
</dbReference>
<dbReference type="OrthoDB" id="331948at2759"/>
<comment type="caution">
    <text evidence="9">The sequence shown here is derived from an EMBL/GenBank/DDBJ whole genome shotgun (WGS) entry which is preliminary data.</text>
</comment>
<accession>A0A177B194</accession>
<evidence type="ECO:0000256" key="1">
    <source>
        <dbReference type="ARBA" id="ARBA00004141"/>
    </source>
</evidence>
<comment type="catalytic activity">
    <reaction evidence="7">
        <text>L-cysteinyl-[protein] + hexadecanoyl-CoA = S-hexadecanoyl-L-cysteinyl-[protein] + CoA</text>
        <dbReference type="Rhea" id="RHEA:36683"/>
        <dbReference type="Rhea" id="RHEA-COMP:10131"/>
        <dbReference type="Rhea" id="RHEA-COMP:11032"/>
        <dbReference type="ChEBI" id="CHEBI:29950"/>
        <dbReference type="ChEBI" id="CHEBI:57287"/>
        <dbReference type="ChEBI" id="CHEBI:57379"/>
        <dbReference type="ChEBI" id="CHEBI:74151"/>
        <dbReference type="EC" id="2.3.1.225"/>
    </reaction>
</comment>
<keyword evidence="3 7" id="KW-0812">Transmembrane</keyword>
<evidence type="ECO:0000256" key="7">
    <source>
        <dbReference type="RuleBase" id="RU079119"/>
    </source>
</evidence>
<dbReference type="PROSITE" id="PS50216">
    <property type="entry name" value="DHHC"/>
    <property type="match status" value="1"/>
</dbReference>
<comment type="domain">
    <text evidence="7">The DHHC domain is required for palmitoyltransferase activity.</text>
</comment>
<keyword evidence="5 7" id="KW-0472">Membrane</keyword>
<evidence type="ECO:0000256" key="3">
    <source>
        <dbReference type="ARBA" id="ARBA00022692"/>
    </source>
</evidence>
<dbReference type="Proteomes" id="UP000078046">
    <property type="component" value="Unassembled WGS sequence"/>
</dbReference>
<dbReference type="AlphaFoldDB" id="A0A177B194"/>
<gene>
    <name evidence="9" type="ORF">A3Q56_04243</name>
</gene>
<sequence length="301" mass="35809">MCKLILKLLCKNIFSKLEKFCVIFVYVLIIGFAISSYILMFPEMWKRFTLSSFAINFVFSHILWLNTIYNYTMATFLNPGHPKLKTFAINKCEKCQRPKPYRTHHCSICNKCISRMDHHCPWINNCIGKRNHLFFILFVFYAFIGSIYANYVITKLRLQSIINVELSFRVYPFNALELIKKYMGLIFFKFNYSVAVSYTQRLTRMYFMISFTLSIVLGILFVFNVYLISLNITTVEFFIQKKYFPKKKASILNDKRSNFLKIKGNWLQFANAKSFSQFLLHIFFTRPNVLLNNNKKYNIPR</sequence>
<keyword evidence="6 7" id="KW-0012">Acyltransferase</keyword>
<evidence type="ECO:0000256" key="6">
    <source>
        <dbReference type="ARBA" id="ARBA00023315"/>
    </source>
</evidence>
<evidence type="ECO:0000313" key="10">
    <source>
        <dbReference type="Proteomes" id="UP000078046"/>
    </source>
</evidence>
<proteinExistence type="inferred from homology"/>
<name>A0A177B194_9BILA</name>
<protein>
    <recommendedName>
        <fullName evidence="7">Palmitoyltransferase</fullName>
        <ecNumber evidence="7">2.3.1.225</ecNumber>
    </recommendedName>
</protein>
<keyword evidence="2 7" id="KW-0808">Transferase</keyword>
<dbReference type="PANTHER" id="PTHR12246">
    <property type="entry name" value="PALMITOYLTRANSFERASE ZDHHC16"/>
    <property type="match status" value="1"/>
</dbReference>
<dbReference type="InterPro" id="IPR039859">
    <property type="entry name" value="PFA4/ZDH16/20/ERF2-like"/>
</dbReference>
<dbReference type="GO" id="GO:0019706">
    <property type="term" value="F:protein-cysteine S-palmitoyltransferase activity"/>
    <property type="evidence" value="ECO:0007669"/>
    <property type="project" value="UniProtKB-EC"/>
</dbReference>
<comment type="subcellular location">
    <subcellularLocation>
        <location evidence="1">Membrane</location>
        <topology evidence="1">Multi-pass membrane protein</topology>
    </subcellularLocation>
</comment>